<name>A0A931MKF7_9SPHN</name>
<evidence type="ECO:0000313" key="3">
    <source>
        <dbReference type="Proteomes" id="UP000617634"/>
    </source>
</evidence>
<comment type="caution">
    <text evidence="2">The sequence shown here is derived from an EMBL/GenBank/DDBJ whole genome shotgun (WGS) entry which is preliminary data.</text>
</comment>
<sequence length="607" mass="66585">MKRRDFMTGTGTALALGASGFVPGFAAAQDGNAADETFTKMLDGIFYEQLTLSPEFATMLGLDSGERAGLKSQLSDRSAKGREEGLESNRAALAKVEAFDPALLSPAGKRNRELALYQLRQGTVAPAQFELDSAQMPYRVTQMSGAYFSVPDFLNSQHTVTTKADAQAYLARLSEFAVALDQDTQVQQDLATRGIVAPGWSLDLALAQMAKLRASAPLESGMVRSLASRAQQAGIAGDWAAKAARIVEKAVYPALDRQMKLIEAQRATTPAGDGAWRFPKGDEVYAEALKEATTTDYSPEEIHKIGLEQVADLEARLDTVLEKAGLTQGTVGQRLAELNARADQLYPNTDEGREALITSLNEGLRAMYAKLPQAFSNVPQDPIEIRRVPPEIQDGASNGYYSPAALDGSRDAIYWINLKDTADWPKYSLPSLTYHEGVPGHHLQQGYSQAGGDLPLMLANNFISSYAEGWALYAEQLSDELGGYNGVEAAGYLQSFLFRAVRLVVDTGIHHYQWSREKATDYMVETVGFARPRSQREIERYCVLIGQACSYKMGHIIWTKTRAKAQGVLGDKFSLPWFHEILTEGVMPLTMLEKRVDERIAARMNGR</sequence>
<reference evidence="2" key="1">
    <citation type="submission" date="2020-11" db="EMBL/GenBank/DDBJ databases">
        <title>Novosphingobium aureum sp. nov., a marine bacterium isolated from sediment of a salt flat.</title>
        <authorList>
            <person name="Yoo Y."/>
            <person name="Kim J.-J."/>
        </authorList>
    </citation>
    <scope>NUCLEOTIDE SEQUENCE</scope>
    <source>
        <strain evidence="2">YJ-S2-02</strain>
    </source>
</reference>
<protein>
    <submittedName>
        <fullName evidence="2">DUF885 family protein</fullName>
    </submittedName>
</protein>
<evidence type="ECO:0000313" key="2">
    <source>
        <dbReference type="EMBL" id="MBH0112763.1"/>
    </source>
</evidence>
<dbReference type="PROSITE" id="PS51318">
    <property type="entry name" value="TAT"/>
    <property type="match status" value="1"/>
</dbReference>
<proteinExistence type="predicted"/>
<accession>A0A931MKF7</accession>
<dbReference type="Proteomes" id="UP000617634">
    <property type="component" value="Unassembled WGS sequence"/>
</dbReference>
<evidence type="ECO:0000256" key="1">
    <source>
        <dbReference type="SAM" id="SignalP"/>
    </source>
</evidence>
<feature type="chain" id="PRO_5037389018" evidence="1">
    <location>
        <begin position="29"/>
        <end position="607"/>
    </location>
</feature>
<dbReference type="AlphaFoldDB" id="A0A931MKF7"/>
<dbReference type="Pfam" id="PF05960">
    <property type="entry name" value="DUF885"/>
    <property type="match status" value="1"/>
</dbReference>
<feature type="signal peptide" evidence="1">
    <location>
        <begin position="1"/>
        <end position="28"/>
    </location>
</feature>
<keyword evidence="1" id="KW-0732">Signal</keyword>
<organism evidence="2 3">
    <name type="scientific">Novosphingobium aureum</name>
    <dbReference type="NCBI Taxonomy" id="2792964"/>
    <lineage>
        <taxon>Bacteria</taxon>
        <taxon>Pseudomonadati</taxon>
        <taxon>Pseudomonadota</taxon>
        <taxon>Alphaproteobacteria</taxon>
        <taxon>Sphingomonadales</taxon>
        <taxon>Sphingomonadaceae</taxon>
        <taxon>Novosphingobium</taxon>
    </lineage>
</organism>
<keyword evidence="3" id="KW-1185">Reference proteome</keyword>
<dbReference type="EMBL" id="JADZGI010000001">
    <property type="protein sequence ID" value="MBH0112763.1"/>
    <property type="molecule type" value="Genomic_DNA"/>
</dbReference>
<dbReference type="InterPro" id="IPR010281">
    <property type="entry name" value="DUF885"/>
</dbReference>
<gene>
    <name evidence="2" type="ORF">I5E68_07340</name>
</gene>
<dbReference type="PANTHER" id="PTHR33361">
    <property type="entry name" value="GLR0591 PROTEIN"/>
    <property type="match status" value="1"/>
</dbReference>
<dbReference type="RefSeq" id="WP_197162511.1">
    <property type="nucleotide sequence ID" value="NZ_JADZGI010000001.1"/>
</dbReference>
<dbReference type="PANTHER" id="PTHR33361:SF2">
    <property type="entry name" value="DUF885 DOMAIN-CONTAINING PROTEIN"/>
    <property type="match status" value="1"/>
</dbReference>
<dbReference type="InterPro" id="IPR006311">
    <property type="entry name" value="TAT_signal"/>
</dbReference>